<evidence type="ECO:0000256" key="5">
    <source>
        <dbReference type="ARBA" id="ARBA00022989"/>
    </source>
</evidence>
<feature type="compositionally biased region" description="Acidic residues" evidence="7">
    <location>
        <begin position="617"/>
        <end position="648"/>
    </location>
</feature>
<name>A0A7S3WUZ5_EMIHU</name>
<keyword evidence="4" id="KW-0812">Transmembrane</keyword>
<dbReference type="Pfam" id="PF23452">
    <property type="entry name" value="HPAT"/>
    <property type="match status" value="1"/>
</dbReference>
<evidence type="ECO:0000256" key="2">
    <source>
        <dbReference type="ARBA" id="ARBA00022676"/>
    </source>
</evidence>
<organism evidence="9">
    <name type="scientific">Emiliania huxleyi</name>
    <name type="common">Coccolithophore</name>
    <name type="synonym">Pontosphaera huxleyi</name>
    <dbReference type="NCBI Taxonomy" id="2903"/>
    <lineage>
        <taxon>Eukaryota</taxon>
        <taxon>Haptista</taxon>
        <taxon>Haptophyta</taxon>
        <taxon>Prymnesiophyceae</taxon>
        <taxon>Isochrysidales</taxon>
        <taxon>Noelaerhabdaceae</taxon>
        <taxon>Emiliania</taxon>
    </lineage>
</organism>
<dbReference type="PROSITE" id="PS51670">
    <property type="entry name" value="SHKT"/>
    <property type="match status" value="1"/>
</dbReference>
<keyword evidence="6" id="KW-0472">Membrane</keyword>
<proteinExistence type="predicted"/>
<gene>
    <name evidence="9" type="ORF">EHUX00137_LOCUS35159</name>
</gene>
<dbReference type="PANTHER" id="PTHR31485:SF7">
    <property type="entry name" value="PEPTIDYL SERINE ALPHA-GALACTOSYLTRANSFERASE"/>
    <property type="match status" value="1"/>
</dbReference>
<evidence type="ECO:0000256" key="7">
    <source>
        <dbReference type="SAM" id="MobiDB-lite"/>
    </source>
</evidence>
<dbReference type="EMBL" id="HBIR01045028">
    <property type="protein sequence ID" value="CAE0578723.1"/>
    <property type="molecule type" value="Transcribed_RNA"/>
</dbReference>
<dbReference type="GO" id="GO:0016020">
    <property type="term" value="C:membrane"/>
    <property type="evidence" value="ECO:0007669"/>
    <property type="project" value="UniProtKB-SubCell"/>
</dbReference>
<reference evidence="9" key="1">
    <citation type="submission" date="2021-01" db="EMBL/GenBank/DDBJ databases">
        <authorList>
            <person name="Corre E."/>
            <person name="Pelletier E."/>
            <person name="Niang G."/>
            <person name="Scheremetjew M."/>
            <person name="Finn R."/>
            <person name="Kale V."/>
            <person name="Holt S."/>
            <person name="Cochrane G."/>
            <person name="Meng A."/>
            <person name="Brown T."/>
            <person name="Cohen L."/>
        </authorList>
    </citation>
    <scope>NUCLEOTIDE SEQUENCE</scope>
    <source>
        <strain evidence="9">379</strain>
    </source>
</reference>
<evidence type="ECO:0000256" key="6">
    <source>
        <dbReference type="ARBA" id="ARBA00023136"/>
    </source>
</evidence>
<evidence type="ECO:0000256" key="3">
    <source>
        <dbReference type="ARBA" id="ARBA00022679"/>
    </source>
</evidence>
<keyword evidence="3" id="KW-0808">Transferase</keyword>
<accession>A0A7S3WUZ5</accession>
<evidence type="ECO:0000256" key="4">
    <source>
        <dbReference type="ARBA" id="ARBA00022692"/>
    </source>
</evidence>
<dbReference type="GO" id="GO:0016757">
    <property type="term" value="F:glycosyltransferase activity"/>
    <property type="evidence" value="ECO:0007669"/>
    <property type="project" value="UniProtKB-KW"/>
</dbReference>
<evidence type="ECO:0000256" key="1">
    <source>
        <dbReference type="ARBA" id="ARBA00004167"/>
    </source>
</evidence>
<feature type="region of interest" description="Disordered" evidence="7">
    <location>
        <begin position="589"/>
        <end position="648"/>
    </location>
</feature>
<evidence type="ECO:0000313" key="9">
    <source>
        <dbReference type="EMBL" id="CAE0578723.1"/>
    </source>
</evidence>
<protein>
    <recommendedName>
        <fullName evidence="8">ShKT domain-containing protein</fullName>
    </recommendedName>
</protein>
<comment type="subcellular location">
    <subcellularLocation>
        <location evidence="1">Membrane</location>
        <topology evidence="1">Single-pass membrane protein</topology>
    </subcellularLocation>
</comment>
<dbReference type="PANTHER" id="PTHR31485">
    <property type="entry name" value="PEPTIDYL SERINE ALPHA-GALACTOSYLTRANSFERASE"/>
    <property type="match status" value="1"/>
</dbReference>
<dbReference type="AlphaFoldDB" id="A0A7S3WUZ5"/>
<dbReference type="InterPro" id="IPR003582">
    <property type="entry name" value="ShKT_dom"/>
</dbReference>
<keyword evidence="5" id="KW-1133">Transmembrane helix</keyword>
<evidence type="ECO:0000259" key="8">
    <source>
        <dbReference type="PROSITE" id="PS51670"/>
    </source>
</evidence>
<dbReference type="InterPro" id="IPR056508">
    <property type="entry name" value="HPAT-like"/>
</dbReference>
<sequence>MSIHVVFSAECNHAMTWQAAGLFHSHRAVGQPGNITRLLACSEEQRADYRGMELGPTFVHHNMRHGHPLIDEVGYPSYNKPASVMFWLEAVEPEEEFIALLDTDMLLRAPLDPTALGATRGRVVSAEYAYLVGTEKPFASRFLEAEAVPLAARCGGFHIFHREDLRRIAPLWIEYTRRVRAFAKAEPDAYMDESFQDWAAKKGTVSAADASVKRSQALWQAEMYGYAFAAASVGVSTIVRGDTMLYPGYVPSPLALPSILHYGTDFYLERQLPGTLPRGIFGEHAPAAGASREQSHIYFNKMALTSLDLFACAASSRRLERRAGSESGGSRGFFFFPLPPPEEQLHGRSLRDLLALQHLRLLNEAFCGVYNAHCPRGEAGVACPDVAAPVARHWSRKPVGRLDPRSPLVSYWDEASCGPRGDDAVSRATAECGGEGYSVVARVPYDESSRGFAATDESGCNYYAYLVHECDAEAGGAAEGAGKSALRAAAIAAAGPGSALDAVIERGCSVADRAECSAPAKAGHCLKNFEYMTFSCPRACGLCRFDARELDLLLGPRKFHGELAADVRREYLRVRTRLASYLVAAEQQARSAAEDPGTPGTCAAPQPDGSERADGEHDGEDEVDENEEGEGGEGGEEEEGDEHEEEVD</sequence>
<keyword evidence="2" id="KW-0328">Glycosyltransferase</keyword>
<feature type="domain" description="ShKT" evidence="8">
    <location>
        <begin position="508"/>
        <end position="543"/>
    </location>
</feature>
<dbReference type="InterPro" id="IPR044845">
    <property type="entry name" value="HPAT/SRGT1-like"/>
</dbReference>